<gene>
    <name evidence="10" type="primary">ileS</name>
    <name evidence="14" type="ORF">COX41_03030</name>
</gene>
<dbReference type="CDD" id="cd07960">
    <property type="entry name" value="Anticodon_Ia_Ile_BEm"/>
    <property type="match status" value="1"/>
</dbReference>
<dbReference type="InterPro" id="IPR001412">
    <property type="entry name" value="aa-tRNA-synth_I_CS"/>
</dbReference>
<feature type="short sequence motif" description="'KMSKS' region" evidence="10">
    <location>
        <begin position="603"/>
        <end position="607"/>
    </location>
</feature>
<dbReference type="FunFam" id="3.40.50.620:FF:000152">
    <property type="entry name" value="Isoleucine--tRNA ligase"/>
    <property type="match status" value="1"/>
</dbReference>
<dbReference type="SUPFAM" id="SSF47323">
    <property type="entry name" value="Anticodon-binding domain of a subclass of class I aminoacyl-tRNA synthetases"/>
    <property type="match status" value="1"/>
</dbReference>
<dbReference type="GO" id="GO:0005524">
    <property type="term" value="F:ATP binding"/>
    <property type="evidence" value="ECO:0007669"/>
    <property type="project" value="UniProtKB-UniRule"/>
</dbReference>
<dbReference type="InterPro" id="IPR014729">
    <property type="entry name" value="Rossmann-like_a/b/a_fold"/>
</dbReference>
<comment type="subcellular location">
    <subcellularLocation>
        <location evidence="10">Cytoplasm</location>
    </subcellularLocation>
</comment>
<evidence type="ECO:0000313" key="15">
    <source>
        <dbReference type="Proteomes" id="UP000231292"/>
    </source>
</evidence>
<evidence type="ECO:0000256" key="5">
    <source>
        <dbReference type="ARBA" id="ARBA00022840"/>
    </source>
</evidence>
<dbReference type="CDD" id="cd00818">
    <property type="entry name" value="IleRS_core"/>
    <property type="match status" value="1"/>
</dbReference>
<evidence type="ECO:0000256" key="10">
    <source>
        <dbReference type="HAMAP-Rule" id="MF_02002"/>
    </source>
</evidence>
<dbReference type="EC" id="6.1.1.5" evidence="10"/>
<evidence type="ECO:0000259" key="11">
    <source>
        <dbReference type="Pfam" id="PF00133"/>
    </source>
</evidence>
<dbReference type="InterPro" id="IPR033708">
    <property type="entry name" value="Anticodon_Ile_BEm"/>
</dbReference>
<keyword evidence="4 10" id="KW-0547">Nucleotide-binding</keyword>
<reference evidence="14 15" key="1">
    <citation type="submission" date="2017-09" db="EMBL/GenBank/DDBJ databases">
        <title>Depth-based differentiation of microbial function through sediment-hosted aquifers and enrichment of novel symbionts in the deep terrestrial subsurface.</title>
        <authorList>
            <person name="Probst A.J."/>
            <person name="Ladd B."/>
            <person name="Jarett J.K."/>
            <person name="Geller-Mcgrath D.E."/>
            <person name="Sieber C.M."/>
            <person name="Emerson J.B."/>
            <person name="Anantharaman K."/>
            <person name="Thomas B.C."/>
            <person name="Malmstrom R."/>
            <person name="Stieglmeier M."/>
            <person name="Klingl A."/>
            <person name="Woyke T."/>
            <person name="Ryan C.M."/>
            <person name="Banfield J.F."/>
        </authorList>
    </citation>
    <scope>NUCLEOTIDE SEQUENCE [LARGE SCALE GENOMIC DNA]</scope>
    <source>
        <strain evidence="14">CG23_combo_of_CG06-09_8_20_14_all_41_10</strain>
    </source>
</reference>
<dbReference type="GO" id="GO:0002161">
    <property type="term" value="F:aminoacyl-tRNA deacylase activity"/>
    <property type="evidence" value="ECO:0007669"/>
    <property type="project" value="InterPro"/>
</dbReference>
<dbReference type="AlphaFoldDB" id="A0A2G9YLN9"/>
<comment type="domain">
    <text evidence="10">IleRS has two distinct active sites: one for aminoacylation and one for editing. The misactivated valine is translocated from the active site to the editing site, which sterically excludes the correctly activated isoleucine. The single editing site contains two valyl binding pockets, one specific for each substrate (Val-AMP or Val-tRNA(Ile)).</text>
</comment>
<comment type="subunit">
    <text evidence="10">Monomer.</text>
</comment>
<dbReference type="PANTHER" id="PTHR42765">
    <property type="entry name" value="SOLEUCYL-TRNA SYNTHETASE"/>
    <property type="match status" value="1"/>
</dbReference>
<keyword evidence="5 10" id="KW-0067">ATP-binding</keyword>
<evidence type="ECO:0000259" key="13">
    <source>
        <dbReference type="Pfam" id="PF08264"/>
    </source>
</evidence>
<keyword evidence="7 10" id="KW-0030">Aminoacyl-tRNA synthetase</keyword>
<feature type="domain" description="Zinc finger FPG/IleRS-type" evidence="12">
    <location>
        <begin position="897"/>
        <end position="925"/>
    </location>
</feature>
<comment type="cofactor">
    <cofactor evidence="10">
        <name>Zn(2+)</name>
        <dbReference type="ChEBI" id="CHEBI:29105"/>
    </cofactor>
    <text evidence="10">Binds 1 zinc ion per subunit.</text>
</comment>
<protein>
    <recommendedName>
        <fullName evidence="10">Isoleucine--tRNA ligase</fullName>
        <ecNumber evidence="10">6.1.1.5</ecNumber>
    </recommendedName>
    <alternativeName>
        <fullName evidence="10">Isoleucyl-tRNA synthetase</fullName>
        <shortName evidence="10">IleRS</shortName>
    </alternativeName>
</protein>
<dbReference type="Gene3D" id="3.90.740.10">
    <property type="entry name" value="Valyl/Leucyl/Isoleucyl-tRNA synthetase, editing domain"/>
    <property type="match status" value="1"/>
</dbReference>
<comment type="function">
    <text evidence="8 10">Catalyzes the attachment of isoleucine to tRNA(Ile). As IleRS can inadvertently accommodate and process structurally similar amino acids such as valine, to avoid such errors it has two additional distinct tRNA(Ile)-dependent editing activities. One activity is designated as 'pretransfer' editing and involves the hydrolysis of activated Val-AMP. The other activity is designated 'posttransfer' editing and involves deacylation of mischarged Val-tRNA(Ile).</text>
</comment>
<dbReference type="Pfam" id="PF08264">
    <property type="entry name" value="Anticodon_1"/>
    <property type="match status" value="1"/>
</dbReference>
<dbReference type="PRINTS" id="PR00984">
    <property type="entry name" value="TRNASYNTHILE"/>
</dbReference>
<evidence type="ECO:0000256" key="3">
    <source>
        <dbReference type="ARBA" id="ARBA00022598"/>
    </source>
</evidence>
<dbReference type="Proteomes" id="UP000231292">
    <property type="component" value="Unassembled WGS sequence"/>
</dbReference>
<comment type="similarity">
    <text evidence="1 10">Belongs to the class-I aminoacyl-tRNA synthetase family. IleS type 1 subfamily.</text>
</comment>
<dbReference type="InterPro" id="IPR013155">
    <property type="entry name" value="M/V/L/I-tRNA-synth_anticd-bd"/>
</dbReference>
<dbReference type="InterPro" id="IPR009080">
    <property type="entry name" value="tRNAsynth_Ia_anticodon-bd"/>
</dbReference>
<evidence type="ECO:0000256" key="4">
    <source>
        <dbReference type="ARBA" id="ARBA00022741"/>
    </source>
</evidence>
<evidence type="ECO:0000256" key="6">
    <source>
        <dbReference type="ARBA" id="ARBA00022917"/>
    </source>
</evidence>
<dbReference type="Pfam" id="PF00133">
    <property type="entry name" value="tRNA-synt_1"/>
    <property type="match status" value="1"/>
</dbReference>
<comment type="catalytic activity">
    <reaction evidence="9 10">
        <text>tRNA(Ile) + L-isoleucine + ATP = L-isoleucyl-tRNA(Ile) + AMP + diphosphate</text>
        <dbReference type="Rhea" id="RHEA:11060"/>
        <dbReference type="Rhea" id="RHEA-COMP:9666"/>
        <dbReference type="Rhea" id="RHEA-COMP:9695"/>
        <dbReference type="ChEBI" id="CHEBI:30616"/>
        <dbReference type="ChEBI" id="CHEBI:33019"/>
        <dbReference type="ChEBI" id="CHEBI:58045"/>
        <dbReference type="ChEBI" id="CHEBI:78442"/>
        <dbReference type="ChEBI" id="CHEBI:78528"/>
        <dbReference type="ChEBI" id="CHEBI:456215"/>
        <dbReference type="EC" id="6.1.1.5"/>
    </reaction>
</comment>
<evidence type="ECO:0000313" key="14">
    <source>
        <dbReference type="EMBL" id="PIP19421.1"/>
    </source>
</evidence>
<evidence type="ECO:0000256" key="2">
    <source>
        <dbReference type="ARBA" id="ARBA00022490"/>
    </source>
</evidence>
<dbReference type="GO" id="GO:0006428">
    <property type="term" value="P:isoleucyl-tRNA aminoacylation"/>
    <property type="evidence" value="ECO:0007669"/>
    <property type="project" value="UniProtKB-UniRule"/>
</dbReference>
<dbReference type="SUPFAM" id="SSF50677">
    <property type="entry name" value="ValRS/IleRS/LeuRS editing domain"/>
    <property type="match status" value="1"/>
</dbReference>
<evidence type="ECO:0000256" key="1">
    <source>
        <dbReference type="ARBA" id="ARBA00006887"/>
    </source>
</evidence>
<dbReference type="EMBL" id="PCRK01000067">
    <property type="protein sequence ID" value="PIP19421.1"/>
    <property type="molecule type" value="Genomic_DNA"/>
</dbReference>
<keyword evidence="10" id="KW-0479">Metal-binding</keyword>
<keyword evidence="6 10" id="KW-0648">Protein biosynthesis</keyword>
<sequence length="929" mass="106283">MDYKTTLNLPQTKFPMKAALPKREPLFLREWQAKDIYRFIRKSLEGKPKYVLHDGPPYANGDIHIGHALNKILKDIVVKYKTMCGFDSPYIPGWDCHGLPIEHQLFKELKINKYQISQLDFRKKAYDYALRYVLKQKEQFKRLGVFGDWDNPYLTLSPDYEESILIAFNKLVKLGYVYRGLKPVNWCFKCETALAEAEVEYENHVSPSIYVKFKLENNEIIREPANPRTNNYLVIWTTTPWTLLANVAVAVHPDFIYAYVKTNKGNLIIAKDLLEGVLEKMGICDFKVINEFKGKGLEGINYEHPFGLRNGQVVLADYVSGEEGTGLVHIAPGHGGDDYLIGIKYKLDIIMPVDNKGNFDSSVGEFSGLNCLEADKLILQKLKTLGALLFSFHIQHSYPHCWRCKQPIIFRTTRQWFLNLGHKGLRDRLKEVIKKDVRWIPKSGMERILGMVELRPDWCLSRQRYWGVPIPALVCNDCHEEFLIPEVIDKFISLCSREGTNSWFARDLKDFLPQDFNCPHCKSSNLAKGTDILDVWFDSGVSSQAVLKKRKGLEFPGSLYLEGSDQHRGWFQSSLIPAVCIDNQPPFKSVLTHGFVVDGEGKKMSKSEGNVISPFDIIKDYGADILRLWVASNDYNDDIRISKEILSRLAEAYRKIRNTARFILSNLYDFNPDKDSVKCDDLKKIDKWILGRLDFTLNKVTKAYDDFEFHKAYKEVYDFCNEELSMRYLDMVKGRLYTCAANSFERRSAQTAMYKSLNCLVRIMAPLLAFTSEEVWQNMPKHAKDSSVFSVHLLAWPKEEGVKDGSELNLIMELLPEAAKALEEMRAVGAIGSSFDAQINLLTKDQIRYNFLASLQDELVECFKVSAVDIQKKDALPQDALTKIYPDIALIVKKASGLKCSRCWNYSETVGKSVKHPLICAKCEAVIGA</sequence>
<evidence type="ECO:0000256" key="7">
    <source>
        <dbReference type="ARBA" id="ARBA00023146"/>
    </source>
</evidence>
<feature type="binding site" evidence="10">
    <location>
        <position position="562"/>
    </location>
    <ligand>
        <name>L-isoleucyl-5'-AMP</name>
        <dbReference type="ChEBI" id="CHEBI:178002"/>
    </ligand>
</feature>
<dbReference type="GO" id="GO:0004822">
    <property type="term" value="F:isoleucine-tRNA ligase activity"/>
    <property type="evidence" value="ECO:0007669"/>
    <property type="project" value="UniProtKB-UniRule"/>
</dbReference>
<dbReference type="GO" id="GO:0005829">
    <property type="term" value="C:cytosol"/>
    <property type="evidence" value="ECO:0007669"/>
    <property type="project" value="TreeGrafter"/>
</dbReference>
<dbReference type="HAMAP" id="MF_02002">
    <property type="entry name" value="Ile_tRNA_synth_type1"/>
    <property type="match status" value="1"/>
</dbReference>
<dbReference type="InterPro" id="IPR023585">
    <property type="entry name" value="Ile-tRNA-ligase_type1"/>
</dbReference>
<keyword evidence="3 10" id="KW-0436">Ligase</keyword>
<evidence type="ECO:0000259" key="12">
    <source>
        <dbReference type="Pfam" id="PF06827"/>
    </source>
</evidence>
<comment type="caution">
    <text evidence="14">The sequence shown here is derived from an EMBL/GenBank/DDBJ whole genome shotgun (WGS) entry which is preliminary data.</text>
</comment>
<dbReference type="Pfam" id="PF06827">
    <property type="entry name" value="zf-FPG_IleRS"/>
    <property type="match status" value="1"/>
</dbReference>
<dbReference type="GO" id="GO:0000049">
    <property type="term" value="F:tRNA binding"/>
    <property type="evidence" value="ECO:0007669"/>
    <property type="project" value="InterPro"/>
</dbReference>
<feature type="domain" description="Aminoacyl-tRNA synthetase class Ia" evidence="11">
    <location>
        <begin position="28"/>
        <end position="642"/>
    </location>
</feature>
<keyword evidence="10" id="KW-0862">Zinc</keyword>
<dbReference type="Gene3D" id="3.40.50.620">
    <property type="entry name" value="HUPs"/>
    <property type="match status" value="2"/>
</dbReference>
<feature type="binding site" evidence="10">
    <location>
        <position position="900"/>
    </location>
    <ligand>
        <name>Zn(2+)</name>
        <dbReference type="ChEBI" id="CHEBI:29105"/>
    </ligand>
</feature>
<dbReference type="InterPro" id="IPR009008">
    <property type="entry name" value="Val/Leu/Ile-tRNA-synth_edit"/>
</dbReference>
<keyword evidence="2 10" id="KW-0963">Cytoplasm</keyword>
<dbReference type="InterPro" id="IPR010663">
    <property type="entry name" value="Znf_FPG/IleRS"/>
</dbReference>
<dbReference type="InterPro" id="IPR002300">
    <property type="entry name" value="aa-tRNA-synth_Ia"/>
</dbReference>
<dbReference type="InterPro" id="IPR002301">
    <property type="entry name" value="Ile-tRNA-ligase"/>
</dbReference>
<name>A0A2G9YLN9_9BACT</name>
<evidence type="ECO:0000256" key="8">
    <source>
        <dbReference type="ARBA" id="ARBA00025217"/>
    </source>
</evidence>
<dbReference type="SUPFAM" id="SSF52374">
    <property type="entry name" value="Nucleotidylyl transferase"/>
    <property type="match status" value="1"/>
</dbReference>
<feature type="short sequence motif" description="'HIGH' region" evidence="10">
    <location>
        <begin position="57"/>
        <end position="67"/>
    </location>
</feature>
<proteinExistence type="inferred from homology"/>
<feature type="binding site" evidence="10">
    <location>
        <position position="903"/>
    </location>
    <ligand>
        <name>Zn(2+)</name>
        <dbReference type="ChEBI" id="CHEBI:29105"/>
    </ligand>
</feature>
<dbReference type="NCBIfam" id="TIGR00392">
    <property type="entry name" value="ileS"/>
    <property type="match status" value="1"/>
</dbReference>
<dbReference type="Gene3D" id="1.10.730.20">
    <property type="match status" value="1"/>
</dbReference>
<dbReference type="PROSITE" id="PS00178">
    <property type="entry name" value="AA_TRNA_LIGASE_I"/>
    <property type="match status" value="1"/>
</dbReference>
<dbReference type="PANTHER" id="PTHR42765:SF1">
    <property type="entry name" value="ISOLEUCINE--TRNA LIGASE, MITOCHONDRIAL"/>
    <property type="match status" value="1"/>
</dbReference>
<dbReference type="GO" id="GO:0008270">
    <property type="term" value="F:zinc ion binding"/>
    <property type="evidence" value="ECO:0007669"/>
    <property type="project" value="UniProtKB-UniRule"/>
</dbReference>
<feature type="binding site" evidence="10">
    <location>
        <position position="606"/>
    </location>
    <ligand>
        <name>ATP</name>
        <dbReference type="ChEBI" id="CHEBI:30616"/>
    </ligand>
</feature>
<feature type="binding site" evidence="10">
    <location>
        <position position="923"/>
    </location>
    <ligand>
        <name>Zn(2+)</name>
        <dbReference type="ChEBI" id="CHEBI:29105"/>
    </ligand>
</feature>
<evidence type="ECO:0000256" key="9">
    <source>
        <dbReference type="ARBA" id="ARBA00048359"/>
    </source>
</evidence>
<feature type="domain" description="Methionyl/Valyl/Leucyl/Isoleucyl-tRNA synthetase anticodon-binding" evidence="13">
    <location>
        <begin position="686"/>
        <end position="839"/>
    </location>
</feature>
<feature type="binding site" evidence="10">
    <location>
        <position position="920"/>
    </location>
    <ligand>
        <name>Zn(2+)</name>
        <dbReference type="ChEBI" id="CHEBI:29105"/>
    </ligand>
</feature>
<accession>A0A2G9YLN9</accession>
<dbReference type="InterPro" id="IPR050081">
    <property type="entry name" value="Ile-tRNA_ligase"/>
</dbReference>
<organism evidence="14 15">
    <name type="scientific">Candidatus Sherwoodlollariibacterium unditelluris</name>
    <dbReference type="NCBI Taxonomy" id="1974757"/>
    <lineage>
        <taxon>Bacteria</taxon>
        <taxon>Pseudomonadati</taxon>
        <taxon>Candidatus Omnitrophota</taxon>
        <taxon>Candidatus Sherwoodlollariibacterium</taxon>
    </lineage>
</organism>